<dbReference type="EMBL" id="JBHSAY010000003">
    <property type="protein sequence ID" value="MFC4129115.1"/>
    <property type="molecule type" value="Genomic_DNA"/>
</dbReference>
<dbReference type="SUPFAM" id="SSF56601">
    <property type="entry name" value="beta-lactamase/transpeptidase-like"/>
    <property type="match status" value="1"/>
</dbReference>
<dbReference type="RefSeq" id="WP_253758771.1">
    <property type="nucleotide sequence ID" value="NZ_JAMZDZ010000001.1"/>
</dbReference>
<feature type="region of interest" description="Disordered" evidence="1">
    <location>
        <begin position="35"/>
        <end position="68"/>
    </location>
</feature>
<organism evidence="2 3">
    <name type="scientific">Hamadaea flava</name>
    <dbReference type="NCBI Taxonomy" id="1742688"/>
    <lineage>
        <taxon>Bacteria</taxon>
        <taxon>Bacillati</taxon>
        <taxon>Actinomycetota</taxon>
        <taxon>Actinomycetes</taxon>
        <taxon>Micromonosporales</taxon>
        <taxon>Micromonosporaceae</taxon>
        <taxon>Hamadaea</taxon>
    </lineage>
</organism>
<gene>
    <name evidence="2" type="ORF">ACFOZ4_00620</name>
</gene>
<dbReference type="InterPro" id="IPR012338">
    <property type="entry name" value="Beta-lactam/transpept-like"/>
</dbReference>
<proteinExistence type="predicted"/>
<protein>
    <submittedName>
        <fullName evidence="2">Uncharacterized protein</fullName>
    </submittedName>
</protein>
<accession>A0ABV8LEH2</accession>
<dbReference type="Proteomes" id="UP001595816">
    <property type="component" value="Unassembled WGS sequence"/>
</dbReference>
<reference evidence="3" key="1">
    <citation type="journal article" date="2019" name="Int. J. Syst. Evol. Microbiol.">
        <title>The Global Catalogue of Microorganisms (GCM) 10K type strain sequencing project: providing services to taxonomists for standard genome sequencing and annotation.</title>
        <authorList>
            <consortium name="The Broad Institute Genomics Platform"/>
            <consortium name="The Broad Institute Genome Sequencing Center for Infectious Disease"/>
            <person name="Wu L."/>
            <person name="Ma J."/>
        </authorList>
    </citation>
    <scope>NUCLEOTIDE SEQUENCE [LARGE SCALE GENOMIC DNA]</scope>
    <source>
        <strain evidence="3">CGMCC 4.7289</strain>
    </source>
</reference>
<evidence type="ECO:0000313" key="3">
    <source>
        <dbReference type="Proteomes" id="UP001595816"/>
    </source>
</evidence>
<evidence type="ECO:0000313" key="2">
    <source>
        <dbReference type="EMBL" id="MFC4129115.1"/>
    </source>
</evidence>
<sequence>MARRNFPLVLATCAVIVGVGLVGTAVYAKLSPTAKHTGGSGGGVSASASPTKSPEPPPPPTLNGDLPVTVTTPPGGFFAWAFYDRRTNKMTGSANSATKTNSTESMIKTWLVSDYLRRLGAKEPTTTALNYVKTAIINSNDNSATWLYKQDGGSAAIGRMVKTCGLKGTKANSQGWAYTTMTAQDAVRLGLCVGDGRAAGEKWTDHVLSLMKQVQGTTAAKDQQKTTGGGHWGIIDGLPKNLVPETSIKNGWTMLYKDVLWHVNCLAVHDDWVLAVQVRIKPVKSASGQKDSAGLAAAAKVCATVAKQLTYQAPAA</sequence>
<evidence type="ECO:0000256" key="1">
    <source>
        <dbReference type="SAM" id="MobiDB-lite"/>
    </source>
</evidence>
<keyword evidence="3" id="KW-1185">Reference proteome</keyword>
<dbReference type="Gene3D" id="3.40.710.10">
    <property type="entry name" value="DD-peptidase/beta-lactamase superfamily"/>
    <property type="match status" value="1"/>
</dbReference>
<comment type="caution">
    <text evidence="2">The sequence shown here is derived from an EMBL/GenBank/DDBJ whole genome shotgun (WGS) entry which is preliminary data.</text>
</comment>
<name>A0ABV8LEH2_9ACTN</name>